<evidence type="ECO:0008006" key="4">
    <source>
        <dbReference type="Google" id="ProtNLM"/>
    </source>
</evidence>
<dbReference type="RefSeq" id="WP_173122945.1">
    <property type="nucleotide sequence ID" value="NZ_JABRWJ010000003.1"/>
</dbReference>
<name>A0ABX2EFN9_9BURK</name>
<dbReference type="Proteomes" id="UP000737171">
    <property type="component" value="Unassembled WGS sequence"/>
</dbReference>
<evidence type="ECO:0000313" key="3">
    <source>
        <dbReference type="Proteomes" id="UP000737171"/>
    </source>
</evidence>
<gene>
    <name evidence="2" type="ORF">HLB44_10645</name>
</gene>
<dbReference type="EMBL" id="JABRWJ010000003">
    <property type="protein sequence ID" value="NRF67443.1"/>
    <property type="molecule type" value="Genomic_DNA"/>
</dbReference>
<keyword evidence="1" id="KW-0732">Signal</keyword>
<feature type="signal peptide" evidence="1">
    <location>
        <begin position="1"/>
        <end position="22"/>
    </location>
</feature>
<evidence type="ECO:0000256" key="1">
    <source>
        <dbReference type="SAM" id="SignalP"/>
    </source>
</evidence>
<evidence type="ECO:0000313" key="2">
    <source>
        <dbReference type="EMBL" id="NRF67443.1"/>
    </source>
</evidence>
<comment type="caution">
    <text evidence="2">The sequence shown here is derived from an EMBL/GenBank/DDBJ whole genome shotgun (WGS) entry which is preliminary data.</text>
</comment>
<feature type="chain" id="PRO_5047308511" description="Cell envelope protein SmpA" evidence="1">
    <location>
        <begin position="23"/>
        <end position="191"/>
    </location>
</feature>
<proteinExistence type="predicted"/>
<organism evidence="2 3">
    <name type="scientific">Pseudaquabacterium terrae</name>
    <dbReference type="NCBI Taxonomy" id="2732868"/>
    <lineage>
        <taxon>Bacteria</taxon>
        <taxon>Pseudomonadati</taxon>
        <taxon>Pseudomonadota</taxon>
        <taxon>Betaproteobacteria</taxon>
        <taxon>Burkholderiales</taxon>
        <taxon>Sphaerotilaceae</taxon>
        <taxon>Pseudaquabacterium</taxon>
    </lineage>
</organism>
<accession>A0ABX2EFN9</accession>
<reference evidence="2 3" key="1">
    <citation type="submission" date="2020-05" db="EMBL/GenBank/DDBJ databases">
        <title>Aquincola sp. isolate from soil.</title>
        <authorList>
            <person name="Han J."/>
            <person name="Kim D.-U."/>
        </authorList>
    </citation>
    <scope>NUCLEOTIDE SEQUENCE [LARGE SCALE GENOMIC DNA]</scope>
    <source>
        <strain evidence="2 3">S2</strain>
    </source>
</reference>
<protein>
    <recommendedName>
        <fullName evidence="4">Cell envelope protein SmpA</fullName>
    </recommendedName>
</protein>
<keyword evidence="3" id="KW-1185">Reference proteome</keyword>
<sequence length="191" mass="20985">MRFHLAAAGVLAVLAMPFAASAQPTPEGYLCCNLRTDGKWISDSNYMESGKRVIPLGTAAKVTGYGRFRAFVDLGDNSKQALGNDYSRDLEMSAFATRYVVAEDPKKKLAALPPKLREAITSGRLAVGMSRDQVVMAVGYPITSENPRLDAKVLRFWLSSFQEFQVVFDDKGSVKEIVTFDPATRHAVVME</sequence>